<evidence type="ECO:0000313" key="2">
    <source>
        <dbReference type="EMBL" id="KAK4126959.1"/>
    </source>
</evidence>
<evidence type="ECO:0000313" key="3">
    <source>
        <dbReference type="Proteomes" id="UP001302602"/>
    </source>
</evidence>
<comment type="caution">
    <text evidence="2">The sequence shown here is derived from an EMBL/GenBank/DDBJ whole genome shotgun (WGS) entry which is preliminary data.</text>
</comment>
<dbReference type="GO" id="GO:0003676">
    <property type="term" value="F:nucleic acid binding"/>
    <property type="evidence" value="ECO:0007669"/>
    <property type="project" value="InterPro"/>
</dbReference>
<dbReference type="Proteomes" id="UP001302602">
    <property type="component" value="Unassembled WGS sequence"/>
</dbReference>
<feature type="region of interest" description="Disordered" evidence="1">
    <location>
        <begin position="53"/>
        <end position="101"/>
    </location>
</feature>
<feature type="non-terminal residue" evidence="2">
    <location>
        <position position="1"/>
    </location>
</feature>
<gene>
    <name evidence="2" type="ORF">N657DRAFT_564359</name>
</gene>
<dbReference type="RefSeq" id="XP_062650730.1">
    <property type="nucleotide sequence ID" value="XM_062788275.1"/>
</dbReference>
<reference evidence="2" key="1">
    <citation type="journal article" date="2023" name="Mol. Phylogenet. Evol.">
        <title>Genome-scale phylogeny and comparative genomics of the fungal order Sordariales.</title>
        <authorList>
            <person name="Hensen N."/>
            <person name="Bonometti L."/>
            <person name="Westerberg I."/>
            <person name="Brannstrom I.O."/>
            <person name="Guillou S."/>
            <person name="Cros-Aarteil S."/>
            <person name="Calhoun S."/>
            <person name="Haridas S."/>
            <person name="Kuo A."/>
            <person name="Mondo S."/>
            <person name="Pangilinan J."/>
            <person name="Riley R."/>
            <person name="LaButti K."/>
            <person name="Andreopoulos B."/>
            <person name="Lipzen A."/>
            <person name="Chen C."/>
            <person name="Yan M."/>
            <person name="Daum C."/>
            <person name="Ng V."/>
            <person name="Clum A."/>
            <person name="Steindorff A."/>
            <person name="Ohm R.A."/>
            <person name="Martin F."/>
            <person name="Silar P."/>
            <person name="Natvig D.O."/>
            <person name="Lalanne C."/>
            <person name="Gautier V."/>
            <person name="Ament-Velasquez S.L."/>
            <person name="Kruys A."/>
            <person name="Hutchinson M.I."/>
            <person name="Powell A.J."/>
            <person name="Barry K."/>
            <person name="Miller A.N."/>
            <person name="Grigoriev I.V."/>
            <person name="Debuchy R."/>
            <person name="Gladieux P."/>
            <person name="Hiltunen Thoren M."/>
            <person name="Johannesson H."/>
        </authorList>
    </citation>
    <scope>NUCLEOTIDE SEQUENCE</scope>
    <source>
        <strain evidence="2">CBS 731.68</strain>
    </source>
</reference>
<name>A0AAN6U6B1_9PEZI</name>
<dbReference type="EMBL" id="MU853224">
    <property type="protein sequence ID" value="KAK4126959.1"/>
    <property type="molecule type" value="Genomic_DNA"/>
</dbReference>
<organism evidence="2 3">
    <name type="scientific">Parathielavia appendiculata</name>
    <dbReference type="NCBI Taxonomy" id="2587402"/>
    <lineage>
        <taxon>Eukaryota</taxon>
        <taxon>Fungi</taxon>
        <taxon>Dikarya</taxon>
        <taxon>Ascomycota</taxon>
        <taxon>Pezizomycotina</taxon>
        <taxon>Sordariomycetes</taxon>
        <taxon>Sordariomycetidae</taxon>
        <taxon>Sordariales</taxon>
        <taxon>Chaetomiaceae</taxon>
        <taxon>Parathielavia</taxon>
    </lineage>
</organism>
<sequence>HPQDPSLSPEAHFPLQTVSAQDRTPFPRFINRFDSREILLVVSGSCINNSCDADKTQPPAALSSLPSSAPEPAGKPLTPGALAFPLETHGPSGEQAEPTTNQAKLHAVIAALQFRAWGCEGWRRVVVLMDREYIL</sequence>
<keyword evidence="3" id="KW-1185">Reference proteome</keyword>
<dbReference type="Gene3D" id="3.30.420.10">
    <property type="entry name" value="Ribonuclease H-like superfamily/Ribonuclease H"/>
    <property type="match status" value="1"/>
</dbReference>
<dbReference type="AlphaFoldDB" id="A0AAN6U6B1"/>
<proteinExistence type="predicted"/>
<reference evidence="2" key="2">
    <citation type="submission" date="2023-05" db="EMBL/GenBank/DDBJ databases">
        <authorList>
            <consortium name="Lawrence Berkeley National Laboratory"/>
            <person name="Steindorff A."/>
            <person name="Hensen N."/>
            <person name="Bonometti L."/>
            <person name="Westerberg I."/>
            <person name="Brannstrom I.O."/>
            <person name="Guillou S."/>
            <person name="Cros-Aarteil S."/>
            <person name="Calhoun S."/>
            <person name="Haridas S."/>
            <person name="Kuo A."/>
            <person name="Mondo S."/>
            <person name="Pangilinan J."/>
            <person name="Riley R."/>
            <person name="Labutti K."/>
            <person name="Andreopoulos B."/>
            <person name="Lipzen A."/>
            <person name="Chen C."/>
            <person name="Yanf M."/>
            <person name="Daum C."/>
            <person name="Ng V."/>
            <person name="Clum A."/>
            <person name="Ohm R."/>
            <person name="Martin F."/>
            <person name="Silar P."/>
            <person name="Natvig D."/>
            <person name="Lalanne C."/>
            <person name="Gautier V."/>
            <person name="Ament-Velasquez S.L."/>
            <person name="Kruys A."/>
            <person name="Hutchinson M.I."/>
            <person name="Powell A.J."/>
            <person name="Barry K."/>
            <person name="Miller A.N."/>
            <person name="Grigoriev I.V."/>
            <person name="Debuchy R."/>
            <person name="Gladieux P."/>
            <person name="Thoren M.H."/>
            <person name="Johannesson H."/>
        </authorList>
    </citation>
    <scope>NUCLEOTIDE SEQUENCE</scope>
    <source>
        <strain evidence="2">CBS 731.68</strain>
    </source>
</reference>
<feature type="compositionally biased region" description="Low complexity" evidence="1">
    <location>
        <begin position="58"/>
        <end position="72"/>
    </location>
</feature>
<dbReference type="InterPro" id="IPR036397">
    <property type="entry name" value="RNaseH_sf"/>
</dbReference>
<accession>A0AAN6U6B1</accession>
<evidence type="ECO:0000256" key="1">
    <source>
        <dbReference type="SAM" id="MobiDB-lite"/>
    </source>
</evidence>
<protein>
    <submittedName>
        <fullName evidence="2">Uncharacterized protein</fullName>
    </submittedName>
</protein>
<dbReference type="GeneID" id="87825045"/>